<keyword evidence="1" id="KW-0479">Metal-binding</keyword>
<dbReference type="EMBL" id="CP144750">
    <property type="protein sequence ID" value="WVZ81716.1"/>
    <property type="molecule type" value="Genomic_DNA"/>
</dbReference>
<reference evidence="6 7" key="1">
    <citation type="submission" date="2024-02" db="EMBL/GenBank/DDBJ databases">
        <title>High-quality chromosome-scale genome assembly of Pensacola bahiagrass (Paspalum notatum Flugge var. saurae).</title>
        <authorList>
            <person name="Vega J.M."/>
            <person name="Podio M."/>
            <person name="Orjuela J."/>
            <person name="Siena L.A."/>
            <person name="Pessino S.C."/>
            <person name="Combes M.C."/>
            <person name="Mariac C."/>
            <person name="Albertini E."/>
            <person name="Pupilli F."/>
            <person name="Ortiz J.P.A."/>
            <person name="Leblanc O."/>
        </authorList>
    </citation>
    <scope>NUCLEOTIDE SEQUENCE [LARGE SCALE GENOMIC DNA]</scope>
    <source>
        <strain evidence="6">R1</strain>
        <tissue evidence="6">Leaf</tissue>
    </source>
</reference>
<evidence type="ECO:0000259" key="5">
    <source>
        <dbReference type="PROSITE" id="PS50808"/>
    </source>
</evidence>
<evidence type="ECO:0000313" key="6">
    <source>
        <dbReference type="EMBL" id="WVZ81716.1"/>
    </source>
</evidence>
<dbReference type="PANTHER" id="PTHR46951:SF3">
    <property type="entry name" value="OS01G0547200 PROTEIN"/>
    <property type="match status" value="1"/>
</dbReference>
<organism evidence="6 7">
    <name type="scientific">Paspalum notatum var. saurae</name>
    <dbReference type="NCBI Taxonomy" id="547442"/>
    <lineage>
        <taxon>Eukaryota</taxon>
        <taxon>Viridiplantae</taxon>
        <taxon>Streptophyta</taxon>
        <taxon>Embryophyta</taxon>
        <taxon>Tracheophyta</taxon>
        <taxon>Spermatophyta</taxon>
        <taxon>Magnoliopsida</taxon>
        <taxon>Liliopsida</taxon>
        <taxon>Poales</taxon>
        <taxon>Poaceae</taxon>
        <taxon>PACMAD clade</taxon>
        <taxon>Panicoideae</taxon>
        <taxon>Andropogonodae</taxon>
        <taxon>Paspaleae</taxon>
        <taxon>Paspalinae</taxon>
        <taxon>Paspalum</taxon>
    </lineage>
</organism>
<feature type="domain" description="BED-type" evidence="5">
    <location>
        <begin position="48"/>
        <end position="102"/>
    </location>
</feature>
<evidence type="ECO:0000313" key="7">
    <source>
        <dbReference type="Proteomes" id="UP001341281"/>
    </source>
</evidence>
<sequence length="133" mass="15018">MSCAACGRACSRHRWQRRPPSASSSTSMAVPSVDFVGGLLPRVINQRTMVDPMWEHGHMVKGGFRCKYCWEKKSGGGATRFKEHLVHRGSNMKDCPSVPPDVKAFFIEQLDRNKARSVARARFFRGQLQHCLI</sequence>
<evidence type="ECO:0000256" key="2">
    <source>
        <dbReference type="ARBA" id="ARBA00022771"/>
    </source>
</evidence>
<dbReference type="Proteomes" id="UP001341281">
    <property type="component" value="Chromosome 06"/>
</dbReference>
<accession>A0AAQ3X1Z4</accession>
<keyword evidence="3" id="KW-0862">Zinc</keyword>
<protein>
    <recommendedName>
        <fullName evidence="5">BED-type domain-containing protein</fullName>
    </recommendedName>
</protein>
<evidence type="ECO:0000256" key="1">
    <source>
        <dbReference type="ARBA" id="ARBA00022723"/>
    </source>
</evidence>
<dbReference type="PANTHER" id="PTHR46951">
    <property type="entry name" value="BED-TYPE DOMAIN-CONTAINING PROTEIN"/>
    <property type="match status" value="1"/>
</dbReference>
<dbReference type="GO" id="GO:0008270">
    <property type="term" value="F:zinc ion binding"/>
    <property type="evidence" value="ECO:0007669"/>
    <property type="project" value="UniProtKB-KW"/>
</dbReference>
<proteinExistence type="predicted"/>
<dbReference type="InterPro" id="IPR003656">
    <property type="entry name" value="Znf_BED"/>
</dbReference>
<keyword evidence="2 4" id="KW-0863">Zinc-finger</keyword>
<dbReference type="GO" id="GO:0003677">
    <property type="term" value="F:DNA binding"/>
    <property type="evidence" value="ECO:0007669"/>
    <property type="project" value="InterPro"/>
</dbReference>
<evidence type="ECO:0000256" key="3">
    <source>
        <dbReference type="ARBA" id="ARBA00022833"/>
    </source>
</evidence>
<keyword evidence="7" id="KW-1185">Reference proteome</keyword>
<evidence type="ECO:0000256" key="4">
    <source>
        <dbReference type="PROSITE-ProRule" id="PRU00027"/>
    </source>
</evidence>
<dbReference type="PROSITE" id="PS50808">
    <property type="entry name" value="ZF_BED"/>
    <property type="match status" value="1"/>
</dbReference>
<gene>
    <name evidence="6" type="ORF">U9M48_029060</name>
</gene>
<name>A0AAQ3X1Z4_PASNO</name>
<dbReference type="AlphaFoldDB" id="A0AAQ3X1Z4"/>